<dbReference type="Proteomes" id="UP000031036">
    <property type="component" value="Unassembled WGS sequence"/>
</dbReference>
<protein>
    <submittedName>
        <fullName evidence="1">Uncharacterized protein</fullName>
    </submittedName>
</protein>
<sequence length="172" mass="19586">MLLQTEHVCATLRDENSLLIYPCSEKVIESFGNFSSGNISAIWHQTFKAGSLPSTEREIISLALSILSTEARHFGARNTFPNEIHKSGVDSLGDEVMRRTCYIFGTLLLFSFAVFGEQKSYSTSSEQLLIDMPLYEFELRKRWGYYGSATDQPNTLKPWGGYGPYWNWDFRG</sequence>
<reference evidence="1 2" key="1">
    <citation type="submission" date="2014-11" db="EMBL/GenBank/DDBJ databases">
        <title>Genetic blueprint of the zoonotic pathogen Toxocara canis.</title>
        <authorList>
            <person name="Zhu X.-Q."/>
            <person name="Korhonen P.K."/>
            <person name="Cai H."/>
            <person name="Young N.D."/>
            <person name="Nejsum P."/>
            <person name="von Samson-Himmelstjerna G."/>
            <person name="Boag P.R."/>
            <person name="Tan P."/>
            <person name="Li Q."/>
            <person name="Min J."/>
            <person name="Yang Y."/>
            <person name="Wang X."/>
            <person name="Fang X."/>
            <person name="Hall R.S."/>
            <person name="Hofmann A."/>
            <person name="Sternberg P.W."/>
            <person name="Jex A.R."/>
            <person name="Gasser R.B."/>
        </authorList>
    </citation>
    <scope>NUCLEOTIDE SEQUENCE [LARGE SCALE GENOMIC DNA]</scope>
    <source>
        <strain evidence="1">PN_DK_2014</strain>
    </source>
</reference>
<dbReference type="AlphaFoldDB" id="A0A0B2VFA2"/>
<proteinExistence type="predicted"/>
<gene>
    <name evidence="1" type="ORF">Tcan_04363</name>
</gene>
<dbReference type="OrthoDB" id="5898102at2759"/>
<dbReference type="EMBL" id="JPKZ01001781">
    <property type="protein sequence ID" value="KHN80072.1"/>
    <property type="molecule type" value="Genomic_DNA"/>
</dbReference>
<organism evidence="1 2">
    <name type="scientific">Toxocara canis</name>
    <name type="common">Canine roundworm</name>
    <dbReference type="NCBI Taxonomy" id="6265"/>
    <lineage>
        <taxon>Eukaryota</taxon>
        <taxon>Metazoa</taxon>
        <taxon>Ecdysozoa</taxon>
        <taxon>Nematoda</taxon>
        <taxon>Chromadorea</taxon>
        <taxon>Rhabditida</taxon>
        <taxon>Spirurina</taxon>
        <taxon>Ascaridomorpha</taxon>
        <taxon>Ascaridoidea</taxon>
        <taxon>Toxocaridae</taxon>
        <taxon>Toxocara</taxon>
    </lineage>
</organism>
<evidence type="ECO:0000313" key="1">
    <source>
        <dbReference type="EMBL" id="KHN80072.1"/>
    </source>
</evidence>
<keyword evidence="2" id="KW-1185">Reference proteome</keyword>
<comment type="caution">
    <text evidence="1">The sequence shown here is derived from an EMBL/GenBank/DDBJ whole genome shotgun (WGS) entry which is preliminary data.</text>
</comment>
<accession>A0A0B2VFA2</accession>
<name>A0A0B2VFA2_TOXCA</name>
<evidence type="ECO:0000313" key="2">
    <source>
        <dbReference type="Proteomes" id="UP000031036"/>
    </source>
</evidence>